<evidence type="ECO:0000259" key="3">
    <source>
        <dbReference type="Pfam" id="PF04042"/>
    </source>
</evidence>
<dbReference type="AlphaFoldDB" id="A0A9W8H0P2"/>
<dbReference type="Pfam" id="PF18018">
    <property type="entry name" value="DNA_pol_D_N"/>
    <property type="match status" value="1"/>
</dbReference>
<dbReference type="OrthoDB" id="3763at2759"/>
<dbReference type="PANTHER" id="PTHR10416">
    <property type="entry name" value="DNA POLYMERASE DELTA SUBUNIT 2"/>
    <property type="match status" value="1"/>
</dbReference>
<sequence length="454" mass="48661">MLAACDFSAMEQVFARATAVSDDPSKYSKVFSTGRRSYVRQFNELYYARLNELKPHVLTHAARRWGGKNIAHTLKVLNVEADETTYIVGTVFIDSSKKPSTLDQVEKEHWISDPEISDGYRNGSESVFLEDESGRIRLVGDVVDRSLLVSGIVAAMLGKETPDGSFEVADMCFAGMPPQTARPGVAEDKYVAFVSGLSATVECPVTLEMQLLAEYLCGTLGAASQPPLAAQIAQVVVAGNVLSLPPPPLGHTEDARANDRSAVAALVSAVDSYLADIAAAVPLALMPGAQDPADASLPQQAIHPSMFAQCKQYSGFRSLSNPAFLEVDGHVLLGSSGQNVDDIARYVRSPSTGPADSPCELAAKSLQWRHIAPSAPDTLWCYPFSDRDPFILAQSPHVYFVGGQDLPGSGEALGSDGQHTAVVTVPNFARSHCIVLLNLRDMKCTTARFSATDI</sequence>
<dbReference type="Gene3D" id="3.60.21.50">
    <property type="match status" value="1"/>
</dbReference>
<evidence type="ECO:0000259" key="4">
    <source>
        <dbReference type="Pfam" id="PF18018"/>
    </source>
</evidence>
<evidence type="ECO:0000256" key="2">
    <source>
        <dbReference type="ARBA" id="ARBA00022705"/>
    </source>
</evidence>
<keyword evidence="6" id="KW-1185">Reference proteome</keyword>
<evidence type="ECO:0000256" key="1">
    <source>
        <dbReference type="ARBA" id="ARBA00006035"/>
    </source>
</evidence>
<comment type="caution">
    <text evidence="5">The sequence shown here is derived from an EMBL/GenBank/DDBJ whole genome shotgun (WGS) entry which is preliminary data.</text>
</comment>
<dbReference type="PANTHER" id="PTHR10416:SF0">
    <property type="entry name" value="DNA POLYMERASE DELTA SUBUNIT 2"/>
    <property type="match status" value="1"/>
</dbReference>
<dbReference type="EMBL" id="JANBUH010000075">
    <property type="protein sequence ID" value="KAJ2755161.1"/>
    <property type="molecule type" value="Genomic_DNA"/>
</dbReference>
<dbReference type="GO" id="GO:0043625">
    <property type="term" value="C:delta DNA polymerase complex"/>
    <property type="evidence" value="ECO:0007669"/>
    <property type="project" value="TreeGrafter"/>
</dbReference>
<organism evidence="5 6">
    <name type="scientific">Coemansia pectinata</name>
    <dbReference type="NCBI Taxonomy" id="1052879"/>
    <lineage>
        <taxon>Eukaryota</taxon>
        <taxon>Fungi</taxon>
        <taxon>Fungi incertae sedis</taxon>
        <taxon>Zoopagomycota</taxon>
        <taxon>Kickxellomycotina</taxon>
        <taxon>Kickxellomycetes</taxon>
        <taxon>Kickxellales</taxon>
        <taxon>Kickxellaceae</taxon>
        <taxon>Coemansia</taxon>
    </lineage>
</organism>
<evidence type="ECO:0000313" key="5">
    <source>
        <dbReference type="EMBL" id="KAJ2755161.1"/>
    </source>
</evidence>
<feature type="domain" description="DNA polymerase alpha/delta/epsilon subunit B" evidence="3">
    <location>
        <begin position="191"/>
        <end position="403"/>
    </location>
</feature>
<dbReference type="InterPro" id="IPR040663">
    <property type="entry name" value="DNA_pol_D_N"/>
</dbReference>
<keyword evidence="2" id="KW-0235">DNA replication</keyword>
<dbReference type="Pfam" id="PF04042">
    <property type="entry name" value="DNA_pol_E_B"/>
    <property type="match status" value="1"/>
</dbReference>
<comment type="similarity">
    <text evidence="1">Belongs to the DNA polymerase delta/II small subunit family.</text>
</comment>
<dbReference type="InterPro" id="IPR007185">
    <property type="entry name" value="DNA_pol_a/d/e_bsu"/>
</dbReference>
<gene>
    <name evidence="5" type="primary">cdc1</name>
    <name evidence="5" type="ORF">GGI19_001871</name>
</gene>
<dbReference type="Proteomes" id="UP001140011">
    <property type="component" value="Unassembled WGS sequence"/>
</dbReference>
<dbReference type="GO" id="GO:0006271">
    <property type="term" value="P:DNA strand elongation involved in DNA replication"/>
    <property type="evidence" value="ECO:0007669"/>
    <property type="project" value="TreeGrafter"/>
</dbReference>
<name>A0A9W8H0P2_9FUNG</name>
<reference evidence="5" key="1">
    <citation type="submission" date="2022-07" db="EMBL/GenBank/DDBJ databases">
        <title>Phylogenomic reconstructions and comparative analyses of Kickxellomycotina fungi.</title>
        <authorList>
            <person name="Reynolds N.K."/>
            <person name="Stajich J.E."/>
            <person name="Barry K."/>
            <person name="Grigoriev I.V."/>
            <person name="Crous P."/>
            <person name="Smith M.E."/>
        </authorList>
    </citation>
    <scope>NUCLEOTIDE SEQUENCE</scope>
    <source>
        <strain evidence="5">BCRC 34297</strain>
    </source>
</reference>
<protein>
    <submittedName>
        <fullName evidence="5">DNA polymerase delta small subunit Cdc1</fullName>
    </submittedName>
</protein>
<feature type="domain" description="DNA polymerase delta subunit OB-fold" evidence="4">
    <location>
        <begin position="41"/>
        <end position="170"/>
    </location>
</feature>
<evidence type="ECO:0000313" key="6">
    <source>
        <dbReference type="Proteomes" id="UP001140011"/>
    </source>
</evidence>
<dbReference type="GO" id="GO:0003677">
    <property type="term" value="F:DNA binding"/>
    <property type="evidence" value="ECO:0007669"/>
    <property type="project" value="InterPro"/>
</dbReference>
<accession>A0A9W8H0P2</accession>
<dbReference type="InterPro" id="IPR024826">
    <property type="entry name" value="DNA_pol_delta/II_ssu"/>
</dbReference>
<proteinExistence type="inferred from homology"/>